<gene>
    <name evidence="2" type="ORF">CSOJ01_07935</name>
</gene>
<dbReference type="Proteomes" id="UP000652219">
    <property type="component" value="Unassembled WGS sequence"/>
</dbReference>
<proteinExistence type="predicted"/>
<feature type="region of interest" description="Disordered" evidence="1">
    <location>
        <begin position="39"/>
        <end position="94"/>
    </location>
</feature>
<evidence type="ECO:0000313" key="3">
    <source>
        <dbReference type="Proteomes" id="UP000652219"/>
    </source>
</evidence>
<feature type="region of interest" description="Disordered" evidence="1">
    <location>
        <begin position="1"/>
        <end position="24"/>
    </location>
</feature>
<dbReference type="EMBL" id="WIGN01000129">
    <property type="protein sequence ID" value="KAF6807813.1"/>
    <property type="molecule type" value="Genomic_DNA"/>
</dbReference>
<evidence type="ECO:0000313" key="2">
    <source>
        <dbReference type="EMBL" id="KAF6807813.1"/>
    </source>
</evidence>
<sequence>MPPGGNDHATASLQGTYTPYPPRPSQVVLWRWESNTKDSAARAANSHTAPGALPMSACPSDPRSVTKRLIPDVTCTSPPSAEAKPFERYPTDPA</sequence>
<keyword evidence="3" id="KW-1185">Reference proteome</keyword>
<accession>A0A8H6MTL1</accession>
<reference evidence="2 3" key="1">
    <citation type="journal article" date="2020" name="Phytopathology">
        <title>Genome Sequence Resources of Colletotrichum truncatum, C. plurivorum, C. musicola, and C. sojae: Four Species Pathogenic to Soybean (Glycine max).</title>
        <authorList>
            <person name="Rogerio F."/>
            <person name="Boufleur T.R."/>
            <person name="Ciampi-Guillardi M."/>
            <person name="Sukno S.A."/>
            <person name="Thon M.R."/>
            <person name="Massola Junior N.S."/>
            <person name="Baroncelli R."/>
        </authorList>
    </citation>
    <scope>NUCLEOTIDE SEQUENCE [LARGE SCALE GENOMIC DNA]</scope>
    <source>
        <strain evidence="2 3">LFN0009</strain>
    </source>
</reference>
<organism evidence="2 3">
    <name type="scientific">Colletotrichum sojae</name>
    <dbReference type="NCBI Taxonomy" id="2175907"/>
    <lineage>
        <taxon>Eukaryota</taxon>
        <taxon>Fungi</taxon>
        <taxon>Dikarya</taxon>
        <taxon>Ascomycota</taxon>
        <taxon>Pezizomycotina</taxon>
        <taxon>Sordariomycetes</taxon>
        <taxon>Hypocreomycetidae</taxon>
        <taxon>Glomerellales</taxon>
        <taxon>Glomerellaceae</taxon>
        <taxon>Colletotrichum</taxon>
        <taxon>Colletotrichum orchidearum species complex</taxon>
    </lineage>
</organism>
<protein>
    <submittedName>
        <fullName evidence="2">Uncharacterized protein</fullName>
    </submittedName>
</protein>
<evidence type="ECO:0000256" key="1">
    <source>
        <dbReference type="SAM" id="MobiDB-lite"/>
    </source>
</evidence>
<name>A0A8H6MTL1_9PEZI</name>
<feature type="compositionally biased region" description="Basic and acidic residues" evidence="1">
    <location>
        <begin position="84"/>
        <end position="94"/>
    </location>
</feature>
<comment type="caution">
    <text evidence="2">The sequence shown here is derived from an EMBL/GenBank/DDBJ whole genome shotgun (WGS) entry which is preliminary data.</text>
</comment>
<dbReference type="AlphaFoldDB" id="A0A8H6MTL1"/>